<dbReference type="InterPro" id="IPR009057">
    <property type="entry name" value="Homeodomain-like_sf"/>
</dbReference>
<feature type="compositionally biased region" description="Low complexity" evidence="1">
    <location>
        <begin position="99"/>
        <end position="111"/>
    </location>
</feature>
<organism evidence="3 4">
    <name type="scientific">Triparma laevis f. inornata</name>
    <dbReference type="NCBI Taxonomy" id="1714386"/>
    <lineage>
        <taxon>Eukaryota</taxon>
        <taxon>Sar</taxon>
        <taxon>Stramenopiles</taxon>
        <taxon>Ochrophyta</taxon>
        <taxon>Bolidophyceae</taxon>
        <taxon>Parmales</taxon>
        <taxon>Triparmaceae</taxon>
        <taxon>Triparma</taxon>
    </lineage>
</organism>
<dbReference type="Proteomes" id="UP001162640">
    <property type="component" value="Unassembled WGS sequence"/>
</dbReference>
<reference evidence="4" key="1">
    <citation type="journal article" date="2023" name="Commun. Biol.">
        <title>Genome analysis of Parmales, the sister group of diatoms, reveals the evolutionary specialization of diatoms from phago-mixotrophs to photoautotrophs.</title>
        <authorList>
            <person name="Ban H."/>
            <person name="Sato S."/>
            <person name="Yoshikawa S."/>
            <person name="Yamada K."/>
            <person name="Nakamura Y."/>
            <person name="Ichinomiya M."/>
            <person name="Sato N."/>
            <person name="Blanc-Mathieu R."/>
            <person name="Endo H."/>
            <person name="Kuwata A."/>
            <person name="Ogata H."/>
        </authorList>
    </citation>
    <scope>NUCLEOTIDE SEQUENCE [LARGE SCALE GENOMIC DNA]</scope>
</reference>
<dbReference type="Pfam" id="PF00249">
    <property type="entry name" value="Myb_DNA-binding"/>
    <property type="match status" value="1"/>
</dbReference>
<accession>A0A9W7DR06</accession>
<dbReference type="EMBL" id="BLQM01000019">
    <property type="protein sequence ID" value="GMH51125.1"/>
    <property type="molecule type" value="Genomic_DNA"/>
</dbReference>
<proteinExistence type="predicted"/>
<dbReference type="SMART" id="SM00717">
    <property type="entry name" value="SANT"/>
    <property type="match status" value="1"/>
</dbReference>
<gene>
    <name evidence="3" type="ORF">TL16_g00944</name>
</gene>
<evidence type="ECO:0000256" key="1">
    <source>
        <dbReference type="SAM" id="MobiDB-lite"/>
    </source>
</evidence>
<protein>
    <recommendedName>
        <fullName evidence="2">Myb-like domain-containing protein</fullName>
    </recommendedName>
</protein>
<evidence type="ECO:0000259" key="2">
    <source>
        <dbReference type="PROSITE" id="PS50090"/>
    </source>
</evidence>
<feature type="domain" description="Myb-like" evidence="2">
    <location>
        <begin position="154"/>
        <end position="215"/>
    </location>
</feature>
<evidence type="ECO:0000313" key="3">
    <source>
        <dbReference type="EMBL" id="GMH51125.1"/>
    </source>
</evidence>
<dbReference type="AlphaFoldDB" id="A0A9W7DR06"/>
<dbReference type="CDD" id="cd11660">
    <property type="entry name" value="SANT_TRF"/>
    <property type="match status" value="1"/>
</dbReference>
<dbReference type="SUPFAM" id="SSF46689">
    <property type="entry name" value="Homeodomain-like"/>
    <property type="match status" value="1"/>
</dbReference>
<sequence length="226" mass="25649">MAEYEEDSTSSSDDDGIVASYLIDKRGSLSATDDFTNSLLSFEAYKESDSDDGVEDVTEATLKKKEKAKVIIDISNSPRKKKKMKEKNERTKTPITKENNSSASVTSAKTSKSLKIKKKMPRVFYSDDESIGLTSERGKLNVNFDNVSPSNSPPKAKTKNPWKDEETDALIDAVEEVGHRSIFWPYPWVDIKRWAGDALKDRTDVQCKDRWKHIEDVGLRRLYARE</sequence>
<dbReference type="InterPro" id="IPR001005">
    <property type="entry name" value="SANT/Myb"/>
</dbReference>
<dbReference type="Gene3D" id="1.10.10.60">
    <property type="entry name" value="Homeodomain-like"/>
    <property type="match status" value="1"/>
</dbReference>
<dbReference type="PROSITE" id="PS50090">
    <property type="entry name" value="MYB_LIKE"/>
    <property type="match status" value="1"/>
</dbReference>
<feature type="region of interest" description="Disordered" evidence="1">
    <location>
        <begin position="73"/>
        <end position="113"/>
    </location>
</feature>
<comment type="caution">
    <text evidence="3">The sequence shown here is derived from an EMBL/GenBank/DDBJ whole genome shotgun (WGS) entry which is preliminary data.</text>
</comment>
<feature type="region of interest" description="Disordered" evidence="1">
    <location>
        <begin position="142"/>
        <end position="164"/>
    </location>
</feature>
<evidence type="ECO:0000313" key="4">
    <source>
        <dbReference type="Proteomes" id="UP001162640"/>
    </source>
</evidence>
<name>A0A9W7DR06_9STRA</name>